<proteinExistence type="predicted"/>
<dbReference type="eggNOG" id="COG1167">
    <property type="taxonomic scope" value="Bacteria"/>
</dbReference>
<dbReference type="PROSITE" id="PS50949">
    <property type="entry name" value="HTH_GNTR"/>
    <property type="match status" value="1"/>
</dbReference>
<accession>C6PN21</accession>
<evidence type="ECO:0000313" key="5">
    <source>
        <dbReference type="EMBL" id="EET89354.1"/>
    </source>
</evidence>
<keyword evidence="3" id="KW-0804">Transcription</keyword>
<dbReference type="RefSeq" id="WP_007059073.1">
    <property type="nucleotide sequence ID" value="NZ_ACVI01000002.1"/>
</dbReference>
<keyword evidence="2" id="KW-0238">DNA-binding</keyword>
<organism evidence="5 6">
    <name type="scientific">Clostridium carboxidivorans P7</name>
    <dbReference type="NCBI Taxonomy" id="536227"/>
    <lineage>
        <taxon>Bacteria</taxon>
        <taxon>Bacillati</taxon>
        <taxon>Bacillota</taxon>
        <taxon>Clostridia</taxon>
        <taxon>Eubacteriales</taxon>
        <taxon>Clostridiaceae</taxon>
        <taxon>Clostridium</taxon>
    </lineage>
</organism>
<evidence type="ECO:0000256" key="2">
    <source>
        <dbReference type="ARBA" id="ARBA00023125"/>
    </source>
</evidence>
<dbReference type="InterPro" id="IPR000524">
    <property type="entry name" value="Tscrpt_reg_HTH_GntR"/>
</dbReference>
<dbReference type="GO" id="GO:0003700">
    <property type="term" value="F:DNA-binding transcription factor activity"/>
    <property type="evidence" value="ECO:0007669"/>
    <property type="project" value="InterPro"/>
</dbReference>
<dbReference type="InterPro" id="IPR036388">
    <property type="entry name" value="WH-like_DNA-bd_sf"/>
</dbReference>
<dbReference type="EMBL" id="ACVI01000002">
    <property type="protein sequence ID" value="EET89354.1"/>
    <property type="molecule type" value="Genomic_DNA"/>
</dbReference>
<dbReference type="InterPro" id="IPR036390">
    <property type="entry name" value="WH_DNA-bd_sf"/>
</dbReference>
<keyword evidence="6" id="KW-1185">Reference proteome</keyword>
<evidence type="ECO:0000313" key="6">
    <source>
        <dbReference type="Proteomes" id="UP000004198"/>
    </source>
</evidence>
<dbReference type="SUPFAM" id="SSF46785">
    <property type="entry name" value="Winged helix' DNA-binding domain"/>
    <property type="match status" value="1"/>
</dbReference>
<keyword evidence="1" id="KW-0805">Transcription regulation</keyword>
<dbReference type="PANTHER" id="PTHR38445">
    <property type="entry name" value="HTH-TYPE TRANSCRIPTIONAL REPRESSOR YTRA"/>
    <property type="match status" value="1"/>
</dbReference>
<gene>
    <name evidence="5" type="ORF">CcarbDRAFT_0188</name>
</gene>
<dbReference type="PANTHER" id="PTHR38445:SF9">
    <property type="entry name" value="HTH-TYPE TRANSCRIPTIONAL REPRESSOR YTRA"/>
    <property type="match status" value="1"/>
</dbReference>
<evidence type="ECO:0000256" key="1">
    <source>
        <dbReference type="ARBA" id="ARBA00023015"/>
    </source>
</evidence>
<evidence type="ECO:0000259" key="4">
    <source>
        <dbReference type="PROSITE" id="PS50949"/>
    </source>
</evidence>
<dbReference type="Gene3D" id="1.10.10.10">
    <property type="entry name" value="Winged helix-like DNA-binding domain superfamily/Winged helix DNA-binding domain"/>
    <property type="match status" value="1"/>
</dbReference>
<dbReference type="CDD" id="cd07377">
    <property type="entry name" value="WHTH_GntR"/>
    <property type="match status" value="1"/>
</dbReference>
<dbReference type="PRINTS" id="PR00035">
    <property type="entry name" value="HTHGNTR"/>
</dbReference>
<dbReference type="AlphaFoldDB" id="C6PN21"/>
<dbReference type="SMART" id="SM00345">
    <property type="entry name" value="HTH_GNTR"/>
    <property type="match status" value="1"/>
</dbReference>
<sequence>MKINIERNSKTALYLQIKNQIKDMIYLKRLPLDYTLPSERELAKILHVNRSTVVKAYEELKAEGLIDSQIGKGTYIVFCDENTLKNRSTSFRKHLFWDEIYSKNYKKQS</sequence>
<name>C6PN21_9CLOT</name>
<dbReference type="GO" id="GO:0003677">
    <property type="term" value="F:DNA binding"/>
    <property type="evidence" value="ECO:0007669"/>
    <property type="project" value="UniProtKB-KW"/>
</dbReference>
<reference evidence="5 6" key="1">
    <citation type="submission" date="2009-06" db="EMBL/GenBank/DDBJ databases">
        <title>The draft genome of Clostridium carboxidivorans P7.</title>
        <authorList>
            <consortium name="US DOE Joint Genome Institute (JGI-PGF)"/>
            <person name="Lucas S."/>
            <person name="Copeland A."/>
            <person name="Lapidus A."/>
            <person name="Glavina del Rio T."/>
            <person name="Tice H."/>
            <person name="Bruce D."/>
            <person name="Goodwin L."/>
            <person name="Pitluck S."/>
            <person name="Larimer F."/>
            <person name="Land M.L."/>
            <person name="Hauser L."/>
            <person name="Hemme C.L."/>
        </authorList>
    </citation>
    <scope>NUCLEOTIDE SEQUENCE [LARGE SCALE GENOMIC DNA]</scope>
    <source>
        <strain evidence="5 6">P7</strain>
    </source>
</reference>
<protein>
    <submittedName>
        <fullName evidence="5">Transcriptional regulator, GntR family</fullName>
    </submittedName>
</protein>
<feature type="domain" description="HTH gntR-type" evidence="4">
    <location>
        <begin position="11"/>
        <end position="79"/>
    </location>
</feature>
<evidence type="ECO:0000256" key="3">
    <source>
        <dbReference type="ARBA" id="ARBA00023163"/>
    </source>
</evidence>
<comment type="caution">
    <text evidence="5">The sequence shown here is derived from an EMBL/GenBank/DDBJ whole genome shotgun (WGS) entry which is preliminary data.</text>
</comment>
<dbReference type="Pfam" id="PF00392">
    <property type="entry name" value="GntR"/>
    <property type="match status" value="1"/>
</dbReference>
<dbReference type="Proteomes" id="UP000004198">
    <property type="component" value="Unassembled WGS sequence"/>
</dbReference>